<dbReference type="Pfam" id="PF05368">
    <property type="entry name" value="NmrA"/>
    <property type="match status" value="1"/>
</dbReference>
<proteinExistence type="predicted"/>
<dbReference type="PANTHER" id="PTHR43162:SF1">
    <property type="entry name" value="PRESTALK A DIFFERENTIATION PROTEIN A"/>
    <property type="match status" value="1"/>
</dbReference>
<reference evidence="2 3" key="1">
    <citation type="submission" date="2015-10" db="EMBL/GenBank/DDBJ databases">
        <title>Full genome of DAOMC 229536 Phialocephala scopiformis, a fungal endophyte of spruce producing the potent anti-insectan compound rugulosin.</title>
        <authorList>
            <consortium name="DOE Joint Genome Institute"/>
            <person name="Walker A.K."/>
            <person name="Frasz S.L."/>
            <person name="Seifert K.A."/>
            <person name="Miller J.D."/>
            <person name="Mondo S.J."/>
            <person name="Labutti K."/>
            <person name="Lipzen A."/>
            <person name="Dockter R."/>
            <person name="Kennedy M."/>
            <person name="Grigoriev I.V."/>
            <person name="Spatafora J.W."/>
        </authorList>
    </citation>
    <scope>NUCLEOTIDE SEQUENCE [LARGE SCALE GENOMIC DNA]</scope>
    <source>
        <strain evidence="2 3">CBS 120377</strain>
    </source>
</reference>
<gene>
    <name evidence="2" type="ORF">LY89DRAFT_690661</name>
</gene>
<dbReference type="InterPro" id="IPR051604">
    <property type="entry name" value="Ergot_Alk_Oxidoreductase"/>
</dbReference>
<dbReference type="OrthoDB" id="419598at2759"/>
<evidence type="ECO:0000313" key="2">
    <source>
        <dbReference type="EMBL" id="KUJ09143.1"/>
    </source>
</evidence>
<dbReference type="Gene3D" id="3.40.50.720">
    <property type="entry name" value="NAD(P)-binding Rossmann-like Domain"/>
    <property type="match status" value="1"/>
</dbReference>
<dbReference type="PANTHER" id="PTHR43162">
    <property type="match status" value="1"/>
</dbReference>
<dbReference type="SUPFAM" id="SSF51735">
    <property type="entry name" value="NAD(P)-binding Rossmann-fold domains"/>
    <property type="match status" value="1"/>
</dbReference>
<evidence type="ECO:0000259" key="1">
    <source>
        <dbReference type="Pfam" id="PF05368"/>
    </source>
</evidence>
<dbReference type="EMBL" id="KQ947433">
    <property type="protein sequence ID" value="KUJ09143.1"/>
    <property type="molecule type" value="Genomic_DNA"/>
</dbReference>
<evidence type="ECO:0000313" key="3">
    <source>
        <dbReference type="Proteomes" id="UP000070700"/>
    </source>
</evidence>
<name>A0A132BA69_MOLSC</name>
<dbReference type="RefSeq" id="XP_018063498.1">
    <property type="nucleotide sequence ID" value="XM_018216140.1"/>
</dbReference>
<dbReference type="GeneID" id="28825866"/>
<dbReference type="InterPro" id="IPR036291">
    <property type="entry name" value="NAD(P)-bd_dom_sf"/>
</dbReference>
<dbReference type="AlphaFoldDB" id="A0A132BA69"/>
<feature type="domain" description="NmrA-like" evidence="1">
    <location>
        <begin position="5"/>
        <end position="300"/>
    </location>
</feature>
<dbReference type="InterPro" id="IPR008030">
    <property type="entry name" value="NmrA-like"/>
</dbReference>
<organism evidence="2 3">
    <name type="scientific">Mollisia scopiformis</name>
    <name type="common">Conifer needle endophyte fungus</name>
    <name type="synonym">Phialocephala scopiformis</name>
    <dbReference type="NCBI Taxonomy" id="149040"/>
    <lineage>
        <taxon>Eukaryota</taxon>
        <taxon>Fungi</taxon>
        <taxon>Dikarya</taxon>
        <taxon>Ascomycota</taxon>
        <taxon>Pezizomycotina</taxon>
        <taxon>Leotiomycetes</taxon>
        <taxon>Helotiales</taxon>
        <taxon>Mollisiaceae</taxon>
        <taxon>Mollisia</taxon>
    </lineage>
</organism>
<dbReference type="Proteomes" id="UP000070700">
    <property type="component" value="Unassembled WGS sequence"/>
</dbReference>
<protein>
    <submittedName>
        <fullName evidence="2">NAD(P)-binding protein</fullName>
    </submittedName>
</protein>
<dbReference type="KEGG" id="psco:LY89DRAFT_690661"/>
<dbReference type="InParanoid" id="A0A132BA69"/>
<keyword evidence="3" id="KW-1185">Reference proteome</keyword>
<sequence length="310" mass="34174">MPPPKVIVFGPTGAVGSAAALTASELGAPVILAMRDPSKPIPVLSDLEKAANFTRIYADLTKPDTVHAAISTTGAKHAFLYCAHGTPDHMKATVQALKAAGIEFVVFLSSYTVRGDLEAIPPAEAIPYVHAQVEIQLREVFGEKGFVAARPGSFASNTRQYAKEVREGEVRMYRPGLKVDCIVPEDIGRVCGGILVRGPRDGEERAVYLYGPELLTQEGTVKVLEKVLGKEIKVRELDEGETYKMFMDRGTPEYFVKYMINLMKRSGTEEYQVYGYPVAKEELLNVEKYSGRKATTFEEWAEQNKESFVS</sequence>
<dbReference type="STRING" id="149040.A0A132BA69"/>
<accession>A0A132BA69</accession>